<feature type="transmembrane region" description="Helical" evidence="1">
    <location>
        <begin position="15"/>
        <end position="48"/>
    </location>
</feature>
<evidence type="ECO:0000256" key="1">
    <source>
        <dbReference type="SAM" id="Phobius"/>
    </source>
</evidence>
<name>A0A1H1CPX9_9ACTN</name>
<protein>
    <submittedName>
        <fullName evidence="2">Uncharacterized protein</fullName>
    </submittedName>
</protein>
<dbReference type="EMBL" id="FNLF01000002">
    <property type="protein sequence ID" value="SDQ66311.1"/>
    <property type="molecule type" value="Genomic_DNA"/>
</dbReference>
<dbReference type="AlphaFoldDB" id="A0A1H1CPX9"/>
<keyword evidence="1" id="KW-0812">Transmembrane</keyword>
<proteinExistence type="predicted"/>
<evidence type="ECO:0000313" key="3">
    <source>
        <dbReference type="Proteomes" id="UP000183053"/>
    </source>
</evidence>
<dbReference type="Proteomes" id="UP000183053">
    <property type="component" value="Unassembled WGS sequence"/>
</dbReference>
<organism evidence="2 3">
    <name type="scientific">Tsukamurella pulmonis</name>
    <dbReference type="NCBI Taxonomy" id="47312"/>
    <lineage>
        <taxon>Bacteria</taxon>
        <taxon>Bacillati</taxon>
        <taxon>Actinomycetota</taxon>
        <taxon>Actinomycetes</taxon>
        <taxon>Mycobacteriales</taxon>
        <taxon>Tsukamurellaceae</taxon>
        <taxon>Tsukamurella</taxon>
    </lineage>
</organism>
<gene>
    <name evidence="2" type="ORF">SAMN04489765_1319</name>
</gene>
<keyword evidence="1" id="KW-0472">Membrane</keyword>
<keyword evidence="1" id="KW-1133">Transmembrane helix</keyword>
<reference evidence="3" key="1">
    <citation type="submission" date="2016-10" db="EMBL/GenBank/DDBJ databases">
        <authorList>
            <person name="Varghese N."/>
            <person name="Submissions S."/>
        </authorList>
    </citation>
    <scope>NUCLEOTIDE SEQUENCE [LARGE SCALE GENOMIC DNA]</scope>
    <source>
        <strain evidence="3">DSM 44142</strain>
    </source>
</reference>
<evidence type="ECO:0000313" key="2">
    <source>
        <dbReference type="EMBL" id="SDQ66311.1"/>
    </source>
</evidence>
<accession>A0A1H1CPX9</accession>
<dbReference type="RefSeq" id="WP_068566635.1">
    <property type="nucleotide sequence ID" value="NZ_FNLF01000002.1"/>
</dbReference>
<sequence>MQPNHLAPWHRRHPVAVVVLTVVTAVLIVVTVTLAVVIGLFVMLAHALSDPIPVDRRDAATVRERVEMYGLAVDKGWELTGSQCNRLRDAEPGEKWFPPGPRYAGSVRIDGDDATVVVSSSPTPATAQMVSSLAFRYESGAWRYCGVS</sequence>
<keyword evidence="3" id="KW-1185">Reference proteome</keyword>
<dbReference type="OrthoDB" id="4775130at2"/>